<dbReference type="SUPFAM" id="SSF51735">
    <property type="entry name" value="NAD(P)-binding Rossmann-fold domains"/>
    <property type="match status" value="1"/>
</dbReference>
<dbReference type="InterPro" id="IPR036291">
    <property type="entry name" value="NAD(P)-bd_dom_sf"/>
</dbReference>
<evidence type="ECO:0000256" key="4">
    <source>
        <dbReference type="ARBA" id="ARBA00022833"/>
    </source>
</evidence>
<dbReference type="SUPFAM" id="SSF50129">
    <property type="entry name" value="GroES-like"/>
    <property type="match status" value="1"/>
</dbReference>
<dbReference type="GO" id="GO:0016491">
    <property type="term" value="F:oxidoreductase activity"/>
    <property type="evidence" value="ECO:0007669"/>
    <property type="project" value="UniProtKB-KW"/>
</dbReference>
<gene>
    <name evidence="7" type="ORF">J0B03_04325</name>
</gene>
<accession>A0A975AJ76</accession>
<comment type="similarity">
    <text evidence="2">Belongs to the zinc-containing alcohol dehydrogenase family.</text>
</comment>
<dbReference type="Gene3D" id="3.40.50.720">
    <property type="entry name" value="NAD(P)-binding Rossmann-like Domain"/>
    <property type="match status" value="1"/>
</dbReference>
<sequence length="365" mass="40651">MNTVQTKVTQLIKPYRFELVEKIKEKRDSDLVIRPTLACICAADLRYYTGNRRPEALEKKLPMALLHEGIGVVLQDSQNGHRKGDRVVIVPNIPGYIHDPQKYPTPEDCCVACKQGVHFENHCSNVHFLSSGYDGMTQDRLVHPGLCAVKIPETVPDEVAVLSELVTVCYNAAYKAYLAEKLSSKSKVLLFGDGPVGYCLYAVLHHIFHLPKENIHVVGKSEEKLVHFKNATTHLLGEEIPGDFALAFECVGGKGITQAADIAIRQMLPGGMLVLMGVSEEDVPINTRDVLEKGLHLIGSSRSSRINYKTVMEHMEDPDFQETLLALHSTPAFVIKEPKDLNLAFDFAASKDYWGKIYLALNQDQ</sequence>
<keyword evidence="8" id="KW-1185">Reference proteome</keyword>
<evidence type="ECO:0000313" key="7">
    <source>
        <dbReference type="EMBL" id="QSX09295.1"/>
    </source>
</evidence>
<dbReference type="InterPro" id="IPR013154">
    <property type="entry name" value="ADH-like_N"/>
</dbReference>
<comment type="cofactor">
    <cofactor evidence="1">
        <name>Zn(2+)</name>
        <dbReference type="ChEBI" id="CHEBI:29105"/>
    </cofactor>
</comment>
<dbReference type="Proteomes" id="UP000663499">
    <property type="component" value="Chromosome"/>
</dbReference>
<organism evidence="7 8">
    <name type="scientific">Alkalibacter rhizosphaerae</name>
    <dbReference type="NCBI Taxonomy" id="2815577"/>
    <lineage>
        <taxon>Bacteria</taxon>
        <taxon>Bacillati</taxon>
        <taxon>Bacillota</taxon>
        <taxon>Clostridia</taxon>
        <taxon>Eubacteriales</taxon>
        <taxon>Eubacteriaceae</taxon>
        <taxon>Alkalibacter</taxon>
    </lineage>
</organism>
<dbReference type="KEGG" id="alka:J0B03_04325"/>
<dbReference type="Gene3D" id="3.90.180.10">
    <property type="entry name" value="Medium-chain alcohol dehydrogenases, catalytic domain"/>
    <property type="match status" value="1"/>
</dbReference>
<evidence type="ECO:0000313" key="8">
    <source>
        <dbReference type="Proteomes" id="UP000663499"/>
    </source>
</evidence>
<feature type="domain" description="Alcohol dehydrogenase-like N-terminal" evidence="6">
    <location>
        <begin position="28"/>
        <end position="153"/>
    </location>
</feature>
<dbReference type="RefSeq" id="WP_207300632.1">
    <property type="nucleotide sequence ID" value="NZ_CP071444.1"/>
</dbReference>
<name>A0A975AJ76_9FIRM</name>
<keyword evidence="3" id="KW-0479">Metal-binding</keyword>
<dbReference type="AlphaFoldDB" id="A0A975AJ76"/>
<dbReference type="PANTHER" id="PTHR43350">
    <property type="entry name" value="NAD-DEPENDENT ALCOHOL DEHYDROGENASE"/>
    <property type="match status" value="1"/>
</dbReference>
<evidence type="ECO:0000256" key="5">
    <source>
        <dbReference type="ARBA" id="ARBA00023002"/>
    </source>
</evidence>
<proteinExistence type="inferred from homology"/>
<evidence type="ECO:0000256" key="1">
    <source>
        <dbReference type="ARBA" id="ARBA00001947"/>
    </source>
</evidence>
<keyword evidence="4" id="KW-0862">Zinc</keyword>
<dbReference type="EMBL" id="CP071444">
    <property type="protein sequence ID" value="QSX09295.1"/>
    <property type="molecule type" value="Genomic_DNA"/>
</dbReference>
<dbReference type="GO" id="GO:0046872">
    <property type="term" value="F:metal ion binding"/>
    <property type="evidence" value="ECO:0007669"/>
    <property type="project" value="UniProtKB-KW"/>
</dbReference>
<evidence type="ECO:0000256" key="2">
    <source>
        <dbReference type="ARBA" id="ARBA00008072"/>
    </source>
</evidence>
<protein>
    <submittedName>
        <fullName evidence="7">Alcohol dehydrogenase catalytic domain-containing protein</fullName>
    </submittedName>
</protein>
<evidence type="ECO:0000259" key="6">
    <source>
        <dbReference type="Pfam" id="PF08240"/>
    </source>
</evidence>
<dbReference type="PANTHER" id="PTHR43350:SF19">
    <property type="entry name" value="D-GULOSIDE 3-DEHYDROGENASE"/>
    <property type="match status" value="1"/>
</dbReference>
<dbReference type="InterPro" id="IPR011032">
    <property type="entry name" value="GroES-like_sf"/>
</dbReference>
<reference evidence="7" key="1">
    <citation type="submission" date="2021-03" db="EMBL/GenBank/DDBJ databases">
        <title>Alkalibacter marinus sp. nov., isolated from tidal flat sediment.</title>
        <authorList>
            <person name="Namirimu T."/>
            <person name="Yang J.-A."/>
            <person name="Yang S.-H."/>
            <person name="Kim Y.-J."/>
            <person name="Kwon K.K."/>
        </authorList>
    </citation>
    <scope>NUCLEOTIDE SEQUENCE</scope>
    <source>
        <strain evidence="7">ES005</strain>
    </source>
</reference>
<evidence type="ECO:0000256" key="3">
    <source>
        <dbReference type="ARBA" id="ARBA00022723"/>
    </source>
</evidence>
<dbReference type="Pfam" id="PF08240">
    <property type="entry name" value="ADH_N"/>
    <property type="match status" value="1"/>
</dbReference>
<keyword evidence="5" id="KW-0560">Oxidoreductase</keyword>